<gene>
    <name evidence="1" type="ORF">PHYPA_029154</name>
</gene>
<keyword evidence="3" id="KW-1185">Reference proteome</keyword>
<name>A0A2K1IH07_PHYPA</name>
<dbReference type="Proteomes" id="UP000006727">
    <property type="component" value="Chromosome 24"/>
</dbReference>
<sequence length="62" mass="7002">MNQDQPSPPTIEKKNSLFEASEFPDHVPSSVGLSLDSCFAPYNSPEQLIHDPRQHFYVVLLC</sequence>
<proteinExistence type="predicted"/>
<reference evidence="1 3" key="2">
    <citation type="journal article" date="2018" name="Plant J.">
        <title>The Physcomitrella patens chromosome-scale assembly reveals moss genome structure and evolution.</title>
        <authorList>
            <person name="Lang D."/>
            <person name="Ullrich K.K."/>
            <person name="Murat F."/>
            <person name="Fuchs J."/>
            <person name="Jenkins J."/>
            <person name="Haas F.B."/>
            <person name="Piednoel M."/>
            <person name="Gundlach H."/>
            <person name="Van Bel M."/>
            <person name="Meyberg R."/>
            <person name="Vives C."/>
            <person name="Morata J."/>
            <person name="Symeonidi A."/>
            <person name="Hiss M."/>
            <person name="Muchero W."/>
            <person name="Kamisugi Y."/>
            <person name="Saleh O."/>
            <person name="Blanc G."/>
            <person name="Decker E.L."/>
            <person name="van Gessel N."/>
            <person name="Grimwood J."/>
            <person name="Hayes R.D."/>
            <person name="Graham S.W."/>
            <person name="Gunter L.E."/>
            <person name="McDaniel S.F."/>
            <person name="Hoernstein S.N.W."/>
            <person name="Larsson A."/>
            <person name="Li F.W."/>
            <person name="Perroud P.F."/>
            <person name="Phillips J."/>
            <person name="Ranjan P."/>
            <person name="Rokshar D.S."/>
            <person name="Rothfels C.J."/>
            <person name="Schneider L."/>
            <person name="Shu S."/>
            <person name="Stevenson D.W."/>
            <person name="Thummler F."/>
            <person name="Tillich M."/>
            <person name="Villarreal Aguilar J.C."/>
            <person name="Widiez T."/>
            <person name="Wong G.K."/>
            <person name="Wymore A."/>
            <person name="Zhang Y."/>
            <person name="Zimmer A.D."/>
            <person name="Quatrano R.S."/>
            <person name="Mayer K.F.X."/>
            <person name="Goodstein D."/>
            <person name="Casacuberta J.M."/>
            <person name="Vandepoele K."/>
            <person name="Reski R."/>
            <person name="Cuming A.C."/>
            <person name="Tuskan G.A."/>
            <person name="Maumus F."/>
            <person name="Salse J."/>
            <person name="Schmutz J."/>
            <person name="Rensing S.A."/>
        </authorList>
    </citation>
    <scope>NUCLEOTIDE SEQUENCE [LARGE SCALE GENOMIC DNA]</scope>
    <source>
        <strain evidence="2 3">cv. Gransden 2004</strain>
    </source>
</reference>
<dbReference type="EMBL" id="ABEU02000024">
    <property type="protein sequence ID" value="PNR28562.1"/>
    <property type="molecule type" value="Genomic_DNA"/>
</dbReference>
<dbReference type="EnsemblPlants" id="Pp3c24_16250V3.2">
    <property type="protein sequence ID" value="PAC:32910125.CDS.1"/>
    <property type="gene ID" value="Pp3c24_16250"/>
</dbReference>
<organism evidence="1">
    <name type="scientific">Physcomitrium patens</name>
    <name type="common">Spreading-leaved earth moss</name>
    <name type="synonym">Physcomitrella patens</name>
    <dbReference type="NCBI Taxonomy" id="3218"/>
    <lineage>
        <taxon>Eukaryota</taxon>
        <taxon>Viridiplantae</taxon>
        <taxon>Streptophyta</taxon>
        <taxon>Embryophyta</taxon>
        <taxon>Bryophyta</taxon>
        <taxon>Bryophytina</taxon>
        <taxon>Bryopsida</taxon>
        <taxon>Funariidae</taxon>
        <taxon>Funariales</taxon>
        <taxon>Funariaceae</taxon>
        <taxon>Physcomitrium</taxon>
    </lineage>
</organism>
<reference evidence="2" key="3">
    <citation type="submission" date="2020-12" db="UniProtKB">
        <authorList>
            <consortium name="EnsemblPlants"/>
        </authorList>
    </citation>
    <scope>IDENTIFICATION</scope>
</reference>
<dbReference type="Gramene" id="Pp3c24_16250V3.1">
    <property type="protein sequence ID" value="PAC:32910124.CDS.1"/>
    <property type="gene ID" value="Pp3c24_16250"/>
</dbReference>
<evidence type="ECO:0000313" key="2">
    <source>
        <dbReference type="EnsemblPlants" id="PAC:32910124.CDS.1"/>
    </source>
</evidence>
<evidence type="ECO:0000313" key="3">
    <source>
        <dbReference type="Proteomes" id="UP000006727"/>
    </source>
</evidence>
<evidence type="ECO:0000313" key="1">
    <source>
        <dbReference type="EMBL" id="PNR28562.1"/>
    </source>
</evidence>
<reference evidence="1 3" key="1">
    <citation type="journal article" date="2008" name="Science">
        <title>The Physcomitrella genome reveals evolutionary insights into the conquest of land by plants.</title>
        <authorList>
            <person name="Rensing S."/>
            <person name="Lang D."/>
            <person name="Zimmer A."/>
            <person name="Terry A."/>
            <person name="Salamov A."/>
            <person name="Shapiro H."/>
            <person name="Nishiyama T."/>
            <person name="Perroud P.-F."/>
            <person name="Lindquist E."/>
            <person name="Kamisugi Y."/>
            <person name="Tanahashi T."/>
            <person name="Sakakibara K."/>
            <person name="Fujita T."/>
            <person name="Oishi K."/>
            <person name="Shin-I T."/>
            <person name="Kuroki Y."/>
            <person name="Toyoda A."/>
            <person name="Suzuki Y."/>
            <person name="Hashimoto A."/>
            <person name="Yamaguchi K."/>
            <person name="Sugano A."/>
            <person name="Kohara Y."/>
            <person name="Fujiyama A."/>
            <person name="Anterola A."/>
            <person name="Aoki S."/>
            <person name="Ashton N."/>
            <person name="Barbazuk W.B."/>
            <person name="Barker E."/>
            <person name="Bennetzen J."/>
            <person name="Bezanilla M."/>
            <person name="Blankenship R."/>
            <person name="Cho S.H."/>
            <person name="Dutcher S."/>
            <person name="Estelle M."/>
            <person name="Fawcett J.A."/>
            <person name="Gundlach H."/>
            <person name="Hanada K."/>
            <person name="Heyl A."/>
            <person name="Hicks K.A."/>
            <person name="Hugh J."/>
            <person name="Lohr M."/>
            <person name="Mayer K."/>
            <person name="Melkozernov A."/>
            <person name="Murata T."/>
            <person name="Nelson D."/>
            <person name="Pils B."/>
            <person name="Prigge M."/>
            <person name="Reiss B."/>
            <person name="Renner T."/>
            <person name="Rombauts S."/>
            <person name="Rushton P."/>
            <person name="Sanderfoot A."/>
            <person name="Schween G."/>
            <person name="Shiu S.-H."/>
            <person name="Stueber K."/>
            <person name="Theodoulou F.L."/>
            <person name="Tu H."/>
            <person name="Van de Peer Y."/>
            <person name="Verrier P.J."/>
            <person name="Waters E."/>
            <person name="Wood A."/>
            <person name="Yang L."/>
            <person name="Cove D."/>
            <person name="Cuming A."/>
            <person name="Hasebe M."/>
            <person name="Lucas S."/>
            <person name="Mishler D.B."/>
            <person name="Reski R."/>
            <person name="Grigoriev I."/>
            <person name="Quatrano R.S."/>
            <person name="Boore J.L."/>
        </authorList>
    </citation>
    <scope>NUCLEOTIDE SEQUENCE [LARGE SCALE GENOMIC DNA]</scope>
    <source>
        <strain evidence="2 3">cv. Gransden 2004</strain>
    </source>
</reference>
<dbReference type="EnsemblPlants" id="Pp3c24_16250V3.1">
    <property type="protein sequence ID" value="PAC:32910124.CDS.1"/>
    <property type="gene ID" value="Pp3c24_16250"/>
</dbReference>
<dbReference type="PaxDb" id="3218-PP1S323_83V6.1"/>
<dbReference type="AlphaFoldDB" id="A0A2K1IH07"/>
<protein>
    <submittedName>
        <fullName evidence="1 2">Uncharacterized protein</fullName>
    </submittedName>
</protein>
<dbReference type="InParanoid" id="A0A2K1IH07"/>
<dbReference type="Gramene" id="Pp3c24_16250V3.2">
    <property type="protein sequence ID" value="PAC:32910125.CDS.1"/>
    <property type="gene ID" value="Pp3c24_16250"/>
</dbReference>
<accession>A0A2K1IH07</accession>